<feature type="transmembrane region" description="Helical" evidence="1">
    <location>
        <begin position="226"/>
        <end position="247"/>
    </location>
</feature>
<proteinExistence type="predicted"/>
<dbReference type="Pfam" id="PF25231">
    <property type="entry name" value="DUF7847"/>
    <property type="match status" value="1"/>
</dbReference>
<gene>
    <name evidence="3" type="ORF">DI555_02960</name>
</gene>
<evidence type="ECO:0000256" key="1">
    <source>
        <dbReference type="SAM" id="Phobius"/>
    </source>
</evidence>
<feature type="transmembrane region" description="Helical" evidence="1">
    <location>
        <begin position="142"/>
        <end position="169"/>
    </location>
</feature>
<evidence type="ECO:0000313" key="4">
    <source>
        <dbReference type="Proteomes" id="UP000249082"/>
    </source>
</evidence>
<feature type="transmembrane region" description="Helical" evidence="1">
    <location>
        <begin position="109"/>
        <end position="136"/>
    </location>
</feature>
<keyword evidence="1" id="KW-1133">Transmembrane helix</keyword>
<feature type="domain" description="DUF7847" evidence="2">
    <location>
        <begin position="23"/>
        <end position="257"/>
    </location>
</feature>
<accession>A0A2W5R0K9</accession>
<reference evidence="3 4" key="1">
    <citation type="submission" date="2017-08" db="EMBL/GenBank/DDBJ databases">
        <title>Infants hospitalized years apart are colonized by the same room-sourced microbial strains.</title>
        <authorList>
            <person name="Brooks B."/>
            <person name="Olm M.R."/>
            <person name="Firek B.A."/>
            <person name="Baker R."/>
            <person name="Thomas B.C."/>
            <person name="Morowitz M.J."/>
            <person name="Banfield J.F."/>
        </authorList>
    </citation>
    <scope>NUCLEOTIDE SEQUENCE [LARGE SCALE GENOMIC DNA]</scope>
    <source>
        <strain evidence="3">S2_005_002_R2_33</strain>
    </source>
</reference>
<comment type="caution">
    <text evidence="3">The sequence shown here is derived from an EMBL/GenBank/DDBJ whole genome shotgun (WGS) entry which is preliminary data.</text>
</comment>
<protein>
    <recommendedName>
        <fullName evidence="2">DUF7847 domain-containing protein</fullName>
    </recommendedName>
</protein>
<dbReference type="InterPro" id="IPR057169">
    <property type="entry name" value="DUF7847"/>
</dbReference>
<organism evidence="3 4">
    <name type="scientific">Novosphingobium pentaromativorans</name>
    <dbReference type="NCBI Taxonomy" id="205844"/>
    <lineage>
        <taxon>Bacteria</taxon>
        <taxon>Pseudomonadati</taxon>
        <taxon>Pseudomonadota</taxon>
        <taxon>Alphaproteobacteria</taxon>
        <taxon>Sphingomonadales</taxon>
        <taxon>Sphingomonadaceae</taxon>
        <taxon>Novosphingobium</taxon>
    </lineage>
</organism>
<evidence type="ECO:0000259" key="2">
    <source>
        <dbReference type="Pfam" id="PF25231"/>
    </source>
</evidence>
<feature type="transmembrane region" description="Helical" evidence="1">
    <location>
        <begin position="190"/>
        <end position="214"/>
    </location>
</feature>
<feature type="transmembrane region" description="Helical" evidence="1">
    <location>
        <begin position="62"/>
        <end position="89"/>
    </location>
</feature>
<sequence>MKFDSNRAWTQASQAVSANREVVLSLAGVFFLLPQLVFAIFFPQPEMGTGMNEQQVMAAVKAYYGTILPVMIPIALFQALGTLSLLCLLDSDRRPTVGEAIRAGVKGLLPYLVAQILLGMGLGAAVLVVAGVLGAVGGNMGAAIGIAVALVFAVAVFVRFSVTAPVVAVEKTLNPILALGRSWTLTKGNTARLLGFYALLGLAMVVLMIFGNILTLPVTLLAPAEVVKVVAAVVESIMATIMALYFVAVIAQVHRQLAGPGDERAAQTFE</sequence>
<dbReference type="EMBL" id="QFPX01000002">
    <property type="protein sequence ID" value="PZQ57090.1"/>
    <property type="molecule type" value="Genomic_DNA"/>
</dbReference>
<name>A0A2W5R0K9_9SPHN</name>
<evidence type="ECO:0000313" key="3">
    <source>
        <dbReference type="EMBL" id="PZQ57090.1"/>
    </source>
</evidence>
<dbReference type="Proteomes" id="UP000249082">
    <property type="component" value="Unassembled WGS sequence"/>
</dbReference>
<keyword evidence="1" id="KW-0812">Transmembrane</keyword>
<feature type="transmembrane region" description="Helical" evidence="1">
    <location>
        <begin position="21"/>
        <end position="42"/>
    </location>
</feature>
<keyword evidence="1" id="KW-0472">Membrane</keyword>
<dbReference type="AlphaFoldDB" id="A0A2W5R0K9"/>